<accession>X1E2E1</accession>
<name>X1E2E1_9ZZZZ</name>
<organism evidence="2">
    <name type="scientific">marine sediment metagenome</name>
    <dbReference type="NCBI Taxonomy" id="412755"/>
    <lineage>
        <taxon>unclassified sequences</taxon>
        <taxon>metagenomes</taxon>
        <taxon>ecological metagenomes</taxon>
    </lineage>
</organism>
<dbReference type="EMBL" id="BART01035137">
    <property type="protein sequence ID" value="GAH11339.1"/>
    <property type="molecule type" value="Genomic_DNA"/>
</dbReference>
<evidence type="ECO:0000313" key="2">
    <source>
        <dbReference type="EMBL" id="GAH11339.1"/>
    </source>
</evidence>
<gene>
    <name evidence="2" type="ORF">S01H4_59801</name>
</gene>
<evidence type="ECO:0008006" key="3">
    <source>
        <dbReference type="Google" id="ProtNLM"/>
    </source>
</evidence>
<keyword evidence="1" id="KW-1133">Transmembrane helix</keyword>
<protein>
    <recommendedName>
        <fullName evidence="3">FMN-binding glutamate synthase family protein</fullName>
    </recommendedName>
</protein>
<dbReference type="PANTHER" id="PTHR43819">
    <property type="entry name" value="ARCHAEAL-TYPE GLUTAMATE SYNTHASE [NADPH]"/>
    <property type="match status" value="1"/>
</dbReference>
<feature type="transmembrane region" description="Helical" evidence="1">
    <location>
        <begin position="25"/>
        <end position="43"/>
    </location>
</feature>
<proteinExistence type="predicted"/>
<dbReference type="PANTHER" id="PTHR43819:SF1">
    <property type="entry name" value="ARCHAEAL-TYPE GLUTAMATE SYNTHASE [NADPH]"/>
    <property type="match status" value="1"/>
</dbReference>
<dbReference type="SUPFAM" id="SSF51395">
    <property type="entry name" value="FMN-linked oxidoreductases"/>
    <property type="match status" value="1"/>
</dbReference>
<reference evidence="2" key="1">
    <citation type="journal article" date="2014" name="Front. Microbiol.">
        <title>High frequency of phylogenetically diverse reductive dehalogenase-homologous genes in deep subseafloor sedimentary metagenomes.</title>
        <authorList>
            <person name="Kawai M."/>
            <person name="Futagami T."/>
            <person name="Toyoda A."/>
            <person name="Takaki Y."/>
            <person name="Nishi S."/>
            <person name="Hori S."/>
            <person name="Arai W."/>
            <person name="Tsubouchi T."/>
            <person name="Morono Y."/>
            <person name="Uchiyama I."/>
            <person name="Ito T."/>
            <person name="Fujiyama A."/>
            <person name="Inagaki F."/>
            <person name="Takami H."/>
        </authorList>
    </citation>
    <scope>NUCLEOTIDE SEQUENCE</scope>
    <source>
        <strain evidence="2">Expedition CK06-06</strain>
    </source>
</reference>
<keyword evidence="1" id="KW-0812">Transmembrane</keyword>
<keyword evidence="1" id="KW-0472">Membrane</keyword>
<comment type="caution">
    <text evidence="2">The sequence shown here is derived from an EMBL/GenBank/DDBJ whole genome shotgun (WGS) entry which is preliminary data.</text>
</comment>
<sequence>LFYLFSGFSLILVFSISVVWPQMLHWLWLVIPLILLGIYDIYYSKHNILFNYPVIGHLRYLFEFIRPEIQQYFVATNQSGRPFNRETRNFIYQRAKNMDDTLPFGTQHDITSAGYDFATHSLYPKTVSPDHAYLTIGGPSCKQPYRASRLNISGMSFGALSNTAIIAMNKEWVAKS</sequence>
<evidence type="ECO:0000256" key="1">
    <source>
        <dbReference type="SAM" id="Phobius"/>
    </source>
</evidence>
<feature type="non-terminal residue" evidence="2">
    <location>
        <position position="1"/>
    </location>
</feature>
<dbReference type="AlphaFoldDB" id="X1E2E1"/>